<dbReference type="STRING" id="84029.CROST_09200"/>
<organism evidence="7 8">
    <name type="scientific">Clostridium felsineum</name>
    <dbReference type="NCBI Taxonomy" id="36839"/>
    <lineage>
        <taxon>Bacteria</taxon>
        <taxon>Bacillati</taxon>
        <taxon>Bacillota</taxon>
        <taxon>Clostridia</taxon>
        <taxon>Eubacteriales</taxon>
        <taxon>Clostridiaceae</taxon>
        <taxon>Clostridium</taxon>
    </lineage>
</organism>
<keyword evidence="2" id="KW-0004">4Fe-4S</keyword>
<sequence>MKEYKYIFGPIPSRRMGNSLGISPIEKRSCTYSCVYCQLGRTKNLMKEPKKFFETEDILEEFRDYLKENIAMDVVTVVGEGEPTLSYDLEELIIGLKNLTEKPVAVITNGSMLVYDRVRKALKAADIVLPSLDAGNETTFKRINRPNGKINFNDVTEALVKFSKEYRGQLWMETMIVDGFNDSTDELKEIRKILDKVRYDRLYINTPVRPPAEGYVNEPSKEKLDEAIKILKGTSIQRLSSGAFFSEIKDDFEAIKSIISRHPMNKFEVKSFLESRKCKNEEEIFDKFKRDDDIEVVEYKNYSTYRLK</sequence>
<evidence type="ECO:0000313" key="8">
    <source>
        <dbReference type="Proteomes" id="UP000190951"/>
    </source>
</evidence>
<dbReference type="Pfam" id="PF04055">
    <property type="entry name" value="Radical_SAM"/>
    <property type="match status" value="1"/>
</dbReference>
<dbReference type="InterPro" id="IPR007197">
    <property type="entry name" value="rSAM"/>
</dbReference>
<dbReference type="AlphaFoldDB" id="A0A1S8LFV8"/>
<evidence type="ECO:0000256" key="3">
    <source>
        <dbReference type="ARBA" id="ARBA00022691"/>
    </source>
</evidence>
<dbReference type="Proteomes" id="UP000190951">
    <property type="component" value="Chromosome"/>
</dbReference>
<dbReference type="RefSeq" id="WP_077835184.1">
    <property type="nucleotide sequence ID" value="NZ_CP096983.1"/>
</dbReference>
<dbReference type="GO" id="GO:0003824">
    <property type="term" value="F:catalytic activity"/>
    <property type="evidence" value="ECO:0007669"/>
    <property type="project" value="InterPro"/>
</dbReference>
<dbReference type="EMBL" id="CP096983">
    <property type="protein sequence ID" value="URZ11914.1"/>
    <property type="molecule type" value="Genomic_DNA"/>
</dbReference>
<dbReference type="CDD" id="cd01335">
    <property type="entry name" value="Radical_SAM"/>
    <property type="match status" value="1"/>
</dbReference>
<keyword evidence="5" id="KW-0408">Iron</keyword>
<dbReference type="InterPro" id="IPR058240">
    <property type="entry name" value="rSAM_sf"/>
</dbReference>
<evidence type="ECO:0000313" key="7">
    <source>
        <dbReference type="EMBL" id="URZ11914.1"/>
    </source>
</evidence>
<dbReference type="PANTHER" id="PTHR43787">
    <property type="entry name" value="FEMO COFACTOR BIOSYNTHESIS PROTEIN NIFB-RELATED"/>
    <property type="match status" value="1"/>
</dbReference>
<protein>
    <submittedName>
        <fullName evidence="7">GTP 3',8-cyclase</fullName>
    </submittedName>
</protein>
<dbReference type="SUPFAM" id="SSF102114">
    <property type="entry name" value="Radical SAM enzymes"/>
    <property type="match status" value="1"/>
</dbReference>
<dbReference type="KEGG" id="crw:CROST_026310"/>
<dbReference type="GO" id="GO:0046872">
    <property type="term" value="F:metal ion binding"/>
    <property type="evidence" value="ECO:0007669"/>
    <property type="project" value="UniProtKB-KW"/>
</dbReference>
<evidence type="ECO:0000256" key="2">
    <source>
        <dbReference type="ARBA" id="ARBA00022485"/>
    </source>
</evidence>
<dbReference type="InterPro" id="IPR006638">
    <property type="entry name" value="Elp3/MiaA/NifB-like_rSAM"/>
</dbReference>
<proteinExistence type="predicted"/>
<keyword evidence="8" id="KW-1185">Reference proteome</keyword>
<evidence type="ECO:0000256" key="6">
    <source>
        <dbReference type="ARBA" id="ARBA00023014"/>
    </source>
</evidence>
<evidence type="ECO:0000256" key="4">
    <source>
        <dbReference type="ARBA" id="ARBA00022723"/>
    </source>
</evidence>
<evidence type="ECO:0000256" key="5">
    <source>
        <dbReference type="ARBA" id="ARBA00023004"/>
    </source>
</evidence>
<accession>A0A1S8LFV8</accession>
<dbReference type="SMART" id="SM00729">
    <property type="entry name" value="Elp3"/>
    <property type="match status" value="1"/>
</dbReference>
<dbReference type="GO" id="GO:0051539">
    <property type="term" value="F:4 iron, 4 sulfur cluster binding"/>
    <property type="evidence" value="ECO:0007669"/>
    <property type="project" value="UniProtKB-KW"/>
</dbReference>
<keyword evidence="6" id="KW-0411">Iron-sulfur</keyword>
<dbReference type="InterPro" id="IPR040084">
    <property type="entry name" value="GTPase_Obg"/>
</dbReference>
<dbReference type="SFLD" id="SFLDG01083">
    <property type="entry name" value="Uncharacterised_Radical_SAM_Su"/>
    <property type="match status" value="1"/>
</dbReference>
<dbReference type="SFLD" id="SFLDS00029">
    <property type="entry name" value="Radical_SAM"/>
    <property type="match status" value="1"/>
</dbReference>
<name>A0A1S8LFV8_9CLOT</name>
<dbReference type="PANTHER" id="PTHR43787:SF11">
    <property type="entry name" value="UPF0026 PROTEIN SLR1464"/>
    <property type="match status" value="1"/>
</dbReference>
<gene>
    <name evidence="7" type="primary">moaA_6</name>
    <name evidence="7" type="ORF">CROST_026310</name>
</gene>
<comment type="cofactor">
    <cofactor evidence="1">
        <name>[4Fe-4S] cluster</name>
        <dbReference type="ChEBI" id="CHEBI:49883"/>
    </cofactor>
</comment>
<dbReference type="Gene3D" id="3.20.20.70">
    <property type="entry name" value="Aldolase class I"/>
    <property type="match status" value="1"/>
</dbReference>
<reference evidence="7 8" key="1">
    <citation type="submission" date="2022-04" db="EMBL/GenBank/DDBJ databases">
        <title>Genome sequence of C. roseum typestrain.</title>
        <authorList>
            <person name="Poehlein A."/>
            <person name="Schoch T."/>
            <person name="Duerre P."/>
            <person name="Daniel R."/>
        </authorList>
    </citation>
    <scope>NUCLEOTIDE SEQUENCE [LARGE SCALE GENOMIC DNA]</scope>
    <source>
        <strain evidence="7 8">DSM 7320</strain>
    </source>
</reference>
<evidence type="ECO:0000256" key="1">
    <source>
        <dbReference type="ARBA" id="ARBA00001966"/>
    </source>
</evidence>
<dbReference type="PROSITE" id="PS51918">
    <property type="entry name" value="RADICAL_SAM"/>
    <property type="match status" value="1"/>
</dbReference>
<keyword evidence="3" id="KW-0949">S-adenosyl-L-methionine</keyword>
<dbReference type="InterPro" id="IPR013785">
    <property type="entry name" value="Aldolase_TIM"/>
</dbReference>
<keyword evidence="4" id="KW-0479">Metal-binding</keyword>